<evidence type="ECO:0000313" key="5">
    <source>
        <dbReference type="EMBL" id="VDD89596.1"/>
    </source>
</evidence>
<keyword evidence="6" id="KW-1185">Reference proteome</keyword>
<dbReference type="WBParaSite" id="EVEC_0000463901-mRNA-1">
    <property type="protein sequence ID" value="EVEC_0000463901-mRNA-1"/>
    <property type="gene ID" value="EVEC_0000463901"/>
</dbReference>
<dbReference type="InterPro" id="IPR001611">
    <property type="entry name" value="Leu-rich_rpt"/>
</dbReference>
<sequence>MLCGSMCPQGCNCSHDDSRTVHCRAIRLVDLPALLDPRTRSLILKECQIQKLDPDILELYPDLESLDLSGNKIETLQSGHFRFQTSLKELKLRRNRISRIQRGAFVGLGNLEVLDLSGNRIVDIENDALQELQSLKLLDLGVNTLPGFNTDTLNGLINVKTLNVSKNRFQSFDLTSLKHVPQLQNLDLSHNLISEIKISGMSQIQHNSLLRLNLSSNLLSTIDDSTFASVTQLRQLSLDNNMIRSVAALGLRQLFTLEELDLSWNSIESIGTSSFDGLGNLKKLCLSHLHDLRSIELNAFSGLNSLQVVDLSSCYSLRSIDDSAFETSDKLEYLDLSFCNLQHLHSQLINWFRLKTLRLNGNPLHCDNDLLNYLPAVLRHFHINIPCASPVELSHQNIAHLKPQKISDSRIGLLLGIVGLLTFLTVVAVTAYCLYEKKIKSRQKLAIPTYTPSSLINSTTYDKGELLAKQIFYSPSEFSACTVSTSDEGEHYSSPIYPTESEQIYETPHPPSQLLGSNLPKMALVDGVEPVLALNGFCRVLPYSCVTAER</sequence>
<evidence type="ECO:0000256" key="3">
    <source>
        <dbReference type="ARBA" id="ARBA00022737"/>
    </source>
</evidence>
<evidence type="ECO:0000256" key="4">
    <source>
        <dbReference type="SAM" id="Phobius"/>
    </source>
</evidence>
<dbReference type="OrthoDB" id="1055097at2759"/>
<dbReference type="InterPro" id="IPR032675">
    <property type="entry name" value="LRR_dom_sf"/>
</dbReference>
<reference evidence="5 6" key="2">
    <citation type="submission" date="2018-10" db="EMBL/GenBank/DDBJ databases">
        <authorList>
            <consortium name="Pathogen Informatics"/>
        </authorList>
    </citation>
    <scope>NUCLEOTIDE SEQUENCE [LARGE SCALE GENOMIC DNA]</scope>
</reference>
<evidence type="ECO:0000256" key="2">
    <source>
        <dbReference type="ARBA" id="ARBA00022729"/>
    </source>
</evidence>
<dbReference type="SUPFAM" id="SSF52058">
    <property type="entry name" value="L domain-like"/>
    <property type="match status" value="1"/>
</dbReference>
<name>A0A0N4V3K6_ENTVE</name>
<dbReference type="Gene3D" id="3.80.10.10">
    <property type="entry name" value="Ribonuclease Inhibitor"/>
    <property type="match status" value="2"/>
</dbReference>
<dbReference type="EMBL" id="UXUI01007831">
    <property type="protein sequence ID" value="VDD89596.1"/>
    <property type="molecule type" value="Genomic_DNA"/>
</dbReference>
<dbReference type="STRING" id="51028.A0A0N4V3K6"/>
<evidence type="ECO:0000313" key="6">
    <source>
        <dbReference type="Proteomes" id="UP000274131"/>
    </source>
</evidence>
<dbReference type="Proteomes" id="UP000274131">
    <property type="component" value="Unassembled WGS sequence"/>
</dbReference>
<feature type="transmembrane region" description="Helical" evidence="4">
    <location>
        <begin position="411"/>
        <end position="435"/>
    </location>
</feature>
<dbReference type="PRINTS" id="PR00019">
    <property type="entry name" value="LEURICHRPT"/>
</dbReference>
<dbReference type="Pfam" id="PF00560">
    <property type="entry name" value="LRR_1"/>
    <property type="match status" value="2"/>
</dbReference>
<proteinExistence type="predicted"/>
<keyword evidence="2" id="KW-0732">Signal</keyword>
<dbReference type="SMART" id="SM00369">
    <property type="entry name" value="LRR_TYP"/>
    <property type="match status" value="12"/>
</dbReference>
<reference evidence="7" key="1">
    <citation type="submission" date="2017-02" db="UniProtKB">
        <authorList>
            <consortium name="WormBaseParasite"/>
        </authorList>
    </citation>
    <scope>IDENTIFICATION</scope>
</reference>
<gene>
    <name evidence="5" type="ORF">EVEC_LOCUS4347</name>
</gene>
<dbReference type="PANTHER" id="PTHR24373:SF275">
    <property type="entry name" value="TIR DOMAIN-CONTAINING PROTEIN"/>
    <property type="match status" value="1"/>
</dbReference>
<organism evidence="7">
    <name type="scientific">Enterobius vermicularis</name>
    <name type="common">Human pinworm</name>
    <dbReference type="NCBI Taxonomy" id="51028"/>
    <lineage>
        <taxon>Eukaryota</taxon>
        <taxon>Metazoa</taxon>
        <taxon>Ecdysozoa</taxon>
        <taxon>Nematoda</taxon>
        <taxon>Chromadorea</taxon>
        <taxon>Rhabditida</taxon>
        <taxon>Spirurina</taxon>
        <taxon>Oxyuridomorpha</taxon>
        <taxon>Oxyuroidea</taxon>
        <taxon>Oxyuridae</taxon>
        <taxon>Enterobius</taxon>
    </lineage>
</organism>
<keyword evidence="4" id="KW-0812">Transmembrane</keyword>
<dbReference type="Pfam" id="PF13855">
    <property type="entry name" value="LRR_8"/>
    <property type="match status" value="3"/>
</dbReference>
<keyword evidence="3" id="KW-0677">Repeat</keyword>
<evidence type="ECO:0000313" key="7">
    <source>
        <dbReference type="WBParaSite" id="EVEC_0000463901-mRNA-1"/>
    </source>
</evidence>
<protein>
    <submittedName>
        <fullName evidence="7">LRRCT domain-containing protein</fullName>
    </submittedName>
</protein>
<dbReference type="PANTHER" id="PTHR24373">
    <property type="entry name" value="SLIT RELATED LEUCINE-RICH REPEAT NEURONAL PROTEIN"/>
    <property type="match status" value="1"/>
</dbReference>
<keyword evidence="4" id="KW-1133">Transmembrane helix</keyword>
<dbReference type="AlphaFoldDB" id="A0A0N4V3K6"/>
<keyword evidence="4" id="KW-0472">Membrane</keyword>
<accession>A0A0N4V3K6</accession>
<dbReference type="SMART" id="SM00365">
    <property type="entry name" value="LRR_SD22"/>
    <property type="match status" value="5"/>
</dbReference>
<keyword evidence="1" id="KW-0433">Leucine-rich repeat</keyword>
<dbReference type="PROSITE" id="PS51450">
    <property type="entry name" value="LRR"/>
    <property type="match status" value="6"/>
</dbReference>
<evidence type="ECO:0000256" key="1">
    <source>
        <dbReference type="ARBA" id="ARBA00022614"/>
    </source>
</evidence>
<dbReference type="InterPro" id="IPR003591">
    <property type="entry name" value="Leu-rich_rpt_typical-subtyp"/>
</dbReference>
<dbReference type="InterPro" id="IPR050328">
    <property type="entry name" value="Dev_Immune_Receptor"/>
</dbReference>